<evidence type="ECO:0000259" key="1">
    <source>
        <dbReference type="Pfam" id="PF06889"/>
    </source>
</evidence>
<dbReference type="EMBL" id="JASNVP010000002">
    <property type="protein sequence ID" value="MDK4325489.1"/>
    <property type="molecule type" value="Genomic_DNA"/>
</dbReference>
<evidence type="ECO:0000313" key="2">
    <source>
        <dbReference type="EMBL" id="MDK4325489.1"/>
    </source>
</evidence>
<dbReference type="Proteomes" id="UP001226160">
    <property type="component" value="Unassembled WGS sequence"/>
</dbReference>
<sequence>MAERKIDALALSEASSYEDYLAKAQARGFDFELKKSGVQDEMLRRGWSVVAPYFLRPNIAPDGPLPAMPKIERDDEGKIVKATANPQLAQFLSRAWNINSREDLLKSAQQASQRTHDKAYEAGRAILQEIRELPLEQRAGHTSVLVNELSGALPEVPFATLEKEAQRLLKPLLNPDAELLIPQRLPDSLAGFYFAAAVRQLNLGAGAGFIKPSEVRPIIVKCVLGIARAYDTWEEYVAALIYGEAMLASKIGDHFRFIFHNAAALLTATDSPWVELPLHTETFPPIKSNSYEEIFSSMQANAQQLPVAVTGKLADDLRLGWSLQAPYLVGSKIPLDAPATYDEQRVQEIWQHLENQHQVSDTASLRTAIGKYLDEPDHEAYRVIRDELQEVRSWDVEKRRTDGLEKITTALRSKYAKAAAPEHTSEDIDKAVSSTAAQLAKLLLVEDIDLFLPKTLPSSLAGWRIAQGVRLAAMGFATKLLTEDEANEFAAVGADKAKSNHTDWRDFGDGFLVGRLCESGQVDGLQQRMMASTAGALASKQSPWSELALR</sequence>
<accession>A0AAP4BUC6</accession>
<dbReference type="Pfam" id="PF06889">
    <property type="entry name" value="DUF1266"/>
    <property type="match status" value="2"/>
</dbReference>
<organism evidence="2 3">
    <name type="scientific">Corynebacterium propinquum</name>
    <dbReference type="NCBI Taxonomy" id="43769"/>
    <lineage>
        <taxon>Bacteria</taxon>
        <taxon>Bacillati</taxon>
        <taxon>Actinomycetota</taxon>
        <taxon>Actinomycetes</taxon>
        <taxon>Mycobacteriales</taxon>
        <taxon>Corynebacteriaceae</taxon>
        <taxon>Corynebacterium</taxon>
    </lineage>
</organism>
<comment type="caution">
    <text evidence="2">The sequence shown here is derived from an EMBL/GenBank/DDBJ whole genome shotgun (WGS) entry which is preliminary data.</text>
</comment>
<reference evidence="2" key="1">
    <citation type="submission" date="2023-05" db="EMBL/GenBank/DDBJ databases">
        <title>Metabolic capabilities are highly conserved among human nasal-associated Corynebacterium species in pangenomic analyses.</title>
        <authorList>
            <person name="Tran T.H."/>
            <person name="Roberts A.Q."/>
            <person name="Escapa I.F."/>
            <person name="Gao W."/>
            <person name="Conlan S."/>
            <person name="Kong H."/>
            <person name="Segre J.A."/>
            <person name="Kelly M.S."/>
            <person name="Lemon K.P."/>
        </authorList>
    </citation>
    <scope>NUCLEOTIDE SEQUENCE</scope>
    <source>
        <strain evidence="2">KPL2654</strain>
    </source>
</reference>
<name>A0AAP4BUC6_9CORY</name>
<evidence type="ECO:0000313" key="3">
    <source>
        <dbReference type="Proteomes" id="UP001226160"/>
    </source>
</evidence>
<proteinExistence type="predicted"/>
<feature type="domain" description="DUF1266" evidence="1">
    <location>
        <begin position="92"/>
        <end position="277"/>
    </location>
</feature>
<dbReference type="AlphaFoldDB" id="A0AAP4BUC6"/>
<dbReference type="RefSeq" id="WP_049148269.1">
    <property type="nucleotide sequence ID" value="NZ_CABIYR010000002.1"/>
</dbReference>
<dbReference type="InterPro" id="IPR009677">
    <property type="entry name" value="DUF1266"/>
</dbReference>
<gene>
    <name evidence="2" type="ORF">QPX54_03035</name>
</gene>
<feature type="domain" description="DUF1266" evidence="1">
    <location>
        <begin position="353"/>
        <end position="547"/>
    </location>
</feature>
<protein>
    <submittedName>
        <fullName evidence="2">DUF1266 domain-containing protein</fullName>
    </submittedName>
</protein>